<proteinExistence type="predicted"/>
<dbReference type="GeneID" id="9050645"/>
<dbReference type="OMA" id="CDWTLEE"/>
<evidence type="ECO:0000313" key="3">
    <source>
        <dbReference type="Proteomes" id="UP000007800"/>
    </source>
</evidence>
<dbReference type="AlphaFoldDB" id="C5LDU3"/>
<dbReference type="OrthoDB" id="435936at2759"/>
<feature type="region of interest" description="Disordered" evidence="1">
    <location>
        <begin position="1"/>
        <end position="41"/>
    </location>
</feature>
<gene>
    <name evidence="2" type="ORF">Pmar_PMAR026541</name>
</gene>
<dbReference type="EMBL" id="GG681070">
    <property type="protein sequence ID" value="EER05107.1"/>
    <property type="molecule type" value="Genomic_DNA"/>
</dbReference>
<evidence type="ECO:0000256" key="1">
    <source>
        <dbReference type="SAM" id="MobiDB-lite"/>
    </source>
</evidence>
<organism evidence="3">
    <name type="scientific">Perkinsus marinus (strain ATCC 50983 / TXsc)</name>
    <dbReference type="NCBI Taxonomy" id="423536"/>
    <lineage>
        <taxon>Eukaryota</taxon>
        <taxon>Sar</taxon>
        <taxon>Alveolata</taxon>
        <taxon>Perkinsozoa</taxon>
        <taxon>Perkinsea</taxon>
        <taxon>Perkinsida</taxon>
        <taxon>Perkinsidae</taxon>
        <taxon>Perkinsus</taxon>
    </lineage>
</organism>
<keyword evidence="3" id="KW-1185">Reference proteome</keyword>
<accession>C5LDU3</accession>
<sequence>MSVQVPSPEASRRMSGQFDNVNPTNMDGNEEEDINSGGNISEEKYHFYPYGRGSCDWTLEEHDRIRKKSMDEIESHFNPPSSSVTPTTKETVPEASIERKMDAVASSNPTAKKPGTIGSKFSTAHNTYFLDEDLDMGADIDNLDNVPGSGIQETTEKEESAYHYYDPLSGNTRLATSGGTDNGETWQWGKVDNVLKHSLKERTHPGSYKSSNYDGDARLTAARFEDSGDFDRNMFKSEEAPKEWMAAADDGDIFAHQSKEVKAGAK</sequence>
<reference evidence="2 3" key="1">
    <citation type="submission" date="2008-07" db="EMBL/GenBank/DDBJ databases">
        <authorList>
            <person name="El-Sayed N."/>
            <person name="Caler E."/>
            <person name="Inman J."/>
            <person name="Amedeo P."/>
            <person name="Hass B."/>
            <person name="Wortman J."/>
        </authorList>
    </citation>
    <scope>NUCLEOTIDE SEQUENCE [LARGE SCALE GENOMIC DNA]</scope>
    <source>
        <strain evidence="3">ATCC 50983 / TXsc</strain>
    </source>
</reference>
<dbReference type="Proteomes" id="UP000007800">
    <property type="component" value="Unassembled WGS sequence"/>
</dbReference>
<protein>
    <submittedName>
        <fullName evidence="2">Uncharacterized protein</fullName>
    </submittedName>
</protein>
<dbReference type="RefSeq" id="XP_002773291.1">
    <property type="nucleotide sequence ID" value="XM_002773245.1"/>
</dbReference>
<dbReference type="InParanoid" id="C5LDU3"/>
<name>C5LDU3_PERM5</name>
<evidence type="ECO:0000313" key="2">
    <source>
        <dbReference type="EMBL" id="EER05107.1"/>
    </source>
</evidence>
<feature type="compositionally biased region" description="Polar residues" evidence="1">
    <location>
        <begin position="17"/>
        <end position="27"/>
    </location>
</feature>